<protein>
    <submittedName>
        <fullName evidence="2">Uncharacterized protein</fullName>
    </submittedName>
</protein>
<dbReference type="AlphaFoldDB" id="A0AAW0HG45"/>
<reference evidence="2 3" key="1">
    <citation type="journal article" date="2023" name="bioRxiv">
        <title>Conserved and derived expression patterns and positive selection on dental genes reveal complex evolutionary context of ever-growing rodent molars.</title>
        <authorList>
            <person name="Calamari Z.T."/>
            <person name="Song A."/>
            <person name="Cohen E."/>
            <person name="Akter M."/>
            <person name="Roy R.D."/>
            <person name="Hallikas O."/>
            <person name="Christensen M.M."/>
            <person name="Li P."/>
            <person name="Marangoni P."/>
            <person name="Jernvall J."/>
            <person name="Klein O.D."/>
        </authorList>
    </citation>
    <scope>NUCLEOTIDE SEQUENCE [LARGE SCALE GENOMIC DNA]</scope>
    <source>
        <strain evidence="2">V071</strain>
    </source>
</reference>
<keyword evidence="3" id="KW-1185">Reference proteome</keyword>
<name>A0AAW0HG45_MYOGA</name>
<dbReference type="EMBL" id="JBBHLL010000521">
    <property type="protein sequence ID" value="KAK7801097.1"/>
    <property type="molecule type" value="Genomic_DNA"/>
</dbReference>
<accession>A0AAW0HG45</accession>
<feature type="non-terminal residue" evidence="2">
    <location>
        <position position="1"/>
    </location>
</feature>
<comment type="caution">
    <text evidence="2">The sequence shown here is derived from an EMBL/GenBank/DDBJ whole genome shotgun (WGS) entry which is preliminary data.</text>
</comment>
<sequence length="89" mass="10005">NECHPYVICSALPALDLLALLMSKDYCVERLPELPLEVKDKAGQKSQVLSTESSNSPERQVKEGGVENRDSPQIMKRKKPIEKKPVEDK</sequence>
<gene>
    <name evidence="2" type="ORF">U0070_000877</name>
</gene>
<evidence type="ECO:0000313" key="2">
    <source>
        <dbReference type="EMBL" id="KAK7801097.1"/>
    </source>
</evidence>
<proteinExistence type="predicted"/>
<dbReference type="Proteomes" id="UP001488838">
    <property type="component" value="Unassembled WGS sequence"/>
</dbReference>
<feature type="region of interest" description="Disordered" evidence="1">
    <location>
        <begin position="39"/>
        <end position="89"/>
    </location>
</feature>
<feature type="compositionally biased region" description="Basic and acidic residues" evidence="1">
    <location>
        <begin position="59"/>
        <end position="70"/>
    </location>
</feature>
<evidence type="ECO:0000313" key="3">
    <source>
        <dbReference type="Proteomes" id="UP001488838"/>
    </source>
</evidence>
<evidence type="ECO:0000256" key="1">
    <source>
        <dbReference type="SAM" id="MobiDB-lite"/>
    </source>
</evidence>
<organism evidence="2 3">
    <name type="scientific">Myodes glareolus</name>
    <name type="common">Bank vole</name>
    <name type="synonym">Clethrionomys glareolus</name>
    <dbReference type="NCBI Taxonomy" id="447135"/>
    <lineage>
        <taxon>Eukaryota</taxon>
        <taxon>Metazoa</taxon>
        <taxon>Chordata</taxon>
        <taxon>Craniata</taxon>
        <taxon>Vertebrata</taxon>
        <taxon>Euteleostomi</taxon>
        <taxon>Mammalia</taxon>
        <taxon>Eutheria</taxon>
        <taxon>Euarchontoglires</taxon>
        <taxon>Glires</taxon>
        <taxon>Rodentia</taxon>
        <taxon>Myomorpha</taxon>
        <taxon>Muroidea</taxon>
        <taxon>Cricetidae</taxon>
        <taxon>Arvicolinae</taxon>
        <taxon>Myodes</taxon>
    </lineage>
</organism>
<feature type="compositionally biased region" description="Polar residues" evidence="1">
    <location>
        <begin position="44"/>
        <end position="58"/>
    </location>
</feature>